<evidence type="ECO:0000259" key="7">
    <source>
        <dbReference type="Pfam" id="PF01029"/>
    </source>
</evidence>
<dbReference type="PANTHER" id="PTHR11078">
    <property type="entry name" value="N UTILIZATION SUBSTANCE PROTEIN B-RELATED"/>
    <property type="match status" value="1"/>
</dbReference>
<dbReference type="HAMAP" id="MF_00073">
    <property type="entry name" value="NusB"/>
    <property type="match status" value="1"/>
</dbReference>
<keyword evidence="3 6" id="KW-0694">RNA-binding</keyword>
<evidence type="ECO:0000313" key="9">
    <source>
        <dbReference type="Proteomes" id="UP000198748"/>
    </source>
</evidence>
<comment type="similarity">
    <text evidence="1 6">Belongs to the NusB family.</text>
</comment>
<dbReference type="InterPro" id="IPR006027">
    <property type="entry name" value="NusB_RsmB_TIM44"/>
</dbReference>
<feature type="domain" description="NusB/RsmB/TIM44" evidence="7">
    <location>
        <begin position="277"/>
        <end position="365"/>
    </location>
</feature>
<dbReference type="InterPro" id="IPR035926">
    <property type="entry name" value="NusB-like_sf"/>
</dbReference>
<gene>
    <name evidence="6" type="primary">nusB</name>
    <name evidence="8" type="ORF">SAMN04487996_108133</name>
</gene>
<sequence length="388" mass="45069">MLNRRLLRTKAVQALYARQLTADANRLLALDQIEEAFAPDLNSMEFQDKKKLSGMKRLANMTLDEFIKNGKPNGDEELPDRVLRVAQSAYEAYNRQTNTDGEKLVRRVLNETETIYVDFIRILSMLIELAHQAKIDRERRYEDPEAPFPKDSGLDTNRVIKVLQEDKALEEEIIRSGINWTNEMNLIRKIYREGLRKDETYETYCKSATHTPEEDQELIQHILRQIILKHEVSLDYLEQRDLYWADHSELIRSLAIKTLRTADLAHTFQLAPLTKDWEEDRAFVEELCKIVVKESDQYDVYLDDQLKNWELERIALVDLIILKTALAELIHFPGIPVKVTINEFIEIAKRYSTPKSGKFVNGVLDVLSVKLAKEGVIRKSGRGLIDNK</sequence>
<dbReference type="GO" id="GO:0005829">
    <property type="term" value="C:cytosol"/>
    <property type="evidence" value="ECO:0007669"/>
    <property type="project" value="TreeGrafter"/>
</dbReference>
<dbReference type="Proteomes" id="UP000198748">
    <property type="component" value="Unassembled WGS sequence"/>
</dbReference>
<evidence type="ECO:0000256" key="1">
    <source>
        <dbReference type="ARBA" id="ARBA00005952"/>
    </source>
</evidence>
<dbReference type="Pfam" id="PF01029">
    <property type="entry name" value="NusB"/>
    <property type="match status" value="1"/>
</dbReference>
<dbReference type="PANTHER" id="PTHR11078:SF3">
    <property type="entry name" value="ANTITERMINATION NUSB DOMAIN-CONTAINING PROTEIN"/>
    <property type="match status" value="1"/>
</dbReference>
<dbReference type="InterPro" id="IPR011605">
    <property type="entry name" value="NusB_fam"/>
</dbReference>
<dbReference type="STRING" id="659014.SAMN04487996_108133"/>
<dbReference type="GO" id="GO:0031564">
    <property type="term" value="P:transcription antitermination"/>
    <property type="evidence" value="ECO:0007669"/>
    <property type="project" value="UniProtKB-KW"/>
</dbReference>
<evidence type="ECO:0000256" key="3">
    <source>
        <dbReference type="ARBA" id="ARBA00022884"/>
    </source>
</evidence>
<name>A0A1G7HEP0_9BACT</name>
<dbReference type="RefSeq" id="WP_090151068.1">
    <property type="nucleotide sequence ID" value="NZ_FNAN01000008.1"/>
</dbReference>
<proteinExistence type="inferred from homology"/>
<comment type="function">
    <text evidence="6">Involved in transcription antitermination. Required for transcription of ribosomal RNA (rRNA) genes. Binds specifically to the boxA antiterminator sequence of the ribosomal RNA (rrn) operons.</text>
</comment>
<evidence type="ECO:0000256" key="4">
    <source>
        <dbReference type="ARBA" id="ARBA00023015"/>
    </source>
</evidence>
<dbReference type="GO" id="GO:0003723">
    <property type="term" value="F:RNA binding"/>
    <property type="evidence" value="ECO:0007669"/>
    <property type="project" value="UniProtKB-UniRule"/>
</dbReference>
<accession>A0A1G7HEP0</accession>
<evidence type="ECO:0000313" key="8">
    <source>
        <dbReference type="EMBL" id="SDE98831.1"/>
    </source>
</evidence>
<protein>
    <recommendedName>
        <fullName evidence="6">Transcription antitermination protein NusB</fullName>
    </recommendedName>
    <alternativeName>
        <fullName evidence="6">Antitermination factor NusB</fullName>
    </alternativeName>
</protein>
<keyword evidence="9" id="KW-1185">Reference proteome</keyword>
<reference evidence="9" key="1">
    <citation type="submission" date="2016-10" db="EMBL/GenBank/DDBJ databases">
        <authorList>
            <person name="Varghese N."/>
            <person name="Submissions S."/>
        </authorList>
    </citation>
    <scope>NUCLEOTIDE SEQUENCE [LARGE SCALE GENOMIC DNA]</scope>
    <source>
        <strain evidence="9">DSM 25329</strain>
    </source>
</reference>
<dbReference type="SUPFAM" id="SSF48013">
    <property type="entry name" value="NusB-like"/>
    <property type="match status" value="1"/>
</dbReference>
<organism evidence="8 9">
    <name type="scientific">Dyadobacter soli</name>
    <dbReference type="NCBI Taxonomy" id="659014"/>
    <lineage>
        <taxon>Bacteria</taxon>
        <taxon>Pseudomonadati</taxon>
        <taxon>Bacteroidota</taxon>
        <taxon>Cytophagia</taxon>
        <taxon>Cytophagales</taxon>
        <taxon>Spirosomataceae</taxon>
        <taxon>Dyadobacter</taxon>
    </lineage>
</organism>
<dbReference type="Gene3D" id="1.10.940.10">
    <property type="entry name" value="NusB-like"/>
    <property type="match status" value="1"/>
</dbReference>
<dbReference type="EMBL" id="FNAN01000008">
    <property type="protein sequence ID" value="SDE98831.1"/>
    <property type="molecule type" value="Genomic_DNA"/>
</dbReference>
<dbReference type="OrthoDB" id="9787568at2"/>
<evidence type="ECO:0000256" key="6">
    <source>
        <dbReference type="HAMAP-Rule" id="MF_00073"/>
    </source>
</evidence>
<evidence type="ECO:0000256" key="2">
    <source>
        <dbReference type="ARBA" id="ARBA00022814"/>
    </source>
</evidence>
<dbReference type="GO" id="GO:0006353">
    <property type="term" value="P:DNA-templated transcription termination"/>
    <property type="evidence" value="ECO:0007669"/>
    <property type="project" value="UniProtKB-UniRule"/>
</dbReference>
<dbReference type="NCBIfam" id="TIGR01951">
    <property type="entry name" value="nusB"/>
    <property type="match status" value="1"/>
</dbReference>
<keyword evidence="4 6" id="KW-0805">Transcription regulation</keyword>
<evidence type="ECO:0000256" key="5">
    <source>
        <dbReference type="ARBA" id="ARBA00023163"/>
    </source>
</evidence>
<dbReference type="AlphaFoldDB" id="A0A1G7HEP0"/>
<keyword evidence="2 6" id="KW-0889">Transcription antitermination</keyword>
<keyword evidence="5 6" id="KW-0804">Transcription</keyword>